<dbReference type="Proteomes" id="UP000722957">
    <property type="component" value="Unassembled WGS sequence"/>
</dbReference>
<dbReference type="EMBL" id="CP034673">
    <property type="protein sequence ID" value="AZS27200.1"/>
    <property type="molecule type" value="Genomic_DNA"/>
</dbReference>
<proteinExistence type="predicted"/>
<dbReference type="RefSeq" id="WP_013867905.1">
    <property type="nucleotide sequence ID" value="NZ_AJYT02000245.1"/>
</dbReference>
<accession>A0A1E5FP20</accession>
<evidence type="ECO:0000313" key="4">
    <source>
        <dbReference type="Proteomes" id="UP000256923"/>
    </source>
</evidence>
<reference evidence="5 6" key="2">
    <citation type="journal article" date="2021" name="PeerJ">
        <title>Analysis of 44 Vibrio anguillarum genomes reveals high genetic diversity.</title>
        <authorList>
            <person name="Hansen M.J."/>
            <person name="Dalsgaard I."/>
        </authorList>
    </citation>
    <scope>NUCLEOTIDE SEQUENCE [LARGE SCALE GENOMIC DNA]</scope>
    <source>
        <strain evidence="3 6">040915-1/1B</strain>
        <strain evidence="2 5">17-16730-2A</strain>
    </source>
</reference>
<evidence type="ECO:0000313" key="6">
    <source>
        <dbReference type="Proteomes" id="UP000726136"/>
    </source>
</evidence>
<dbReference type="SMR" id="A0A1Q1KRI2"/>
<keyword evidence="6" id="KW-1185">Reference proteome</keyword>
<name>A0A1Q1KRI2_VIBAN</name>
<dbReference type="Proteomes" id="UP000256923">
    <property type="component" value="Chromosome 2"/>
</dbReference>
<reference evidence="1 4" key="1">
    <citation type="submission" date="2018-12" db="EMBL/GenBank/DDBJ databases">
        <title>Characterization and Draft Genome of Vibrio anguillarum J360 Marine Pathogen Isolated from an Outbreak in Lumpfish (Cyclopterus lumpus).</title>
        <authorList>
            <person name="Vasquez J.I."/>
            <person name="Cao T."/>
            <person name="Chakraborty S."/>
            <person name="Gnanagobal H."/>
            <person name="Wescot J."/>
            <person name="Boyce D."/>
            <person name="Santander J."/>
        </authorList>
    </citation>
    <scope>NUCLEOTIDE SEQUENCE [LARGE SCALE GENOMIC DNA]</scope>
    <source>
        <strain evidence="1 4">J360</strain>
    </source>
</reference>
<dbReference type="OMA" id="HESMTHN"/>
<accession>A0A1Q1KRI2</accession>
<evidence type="ECO:0000313" key="2">
    <source>
        <dbReference type="EMBL" id="MBF4272329.1"/>
    </source>
</evidence>
<dbReference type="EMBL" id="RDPI01000014">
    <property type="protein sequence ID" value="MBF4373996.1"/>
    <property type="molecule type" value="Genomic_DNA"/>
</dbReference>
<evidence type="ECO:0000313" key="1">
    <source>
        <dbReference type="EMBL" id="AZS27200.1"/>
    </source>
</evidence>
<dbReference type="AlphaFoldDB" id="A0A1Q1KRI2"/>
<evidence type="ECO:0000313" key="3">
    <source>
        <dbReference type="EMBL" id="MBF4373996.1"/>
    </source>
</evidence>
<dbReference type="GeneID" id="83858080"/>
<sequence length="74" mass="8599">MKGHQTYRGEKAAHFLLRHESMTHNQFESLKSQLQHLTPQQLRLLQGEIKHSLENESNNLLTDDELNVLSSLFS</sequence>
<protein>
    <submittedName>
        <fullName evidence="2">Uncharacterized protein</fullName>
    </submittedName>
</protein>
<dbReference type="EMBL" id="RDOM01000022">
    <property type="protein sequence ID" value="MBF4272329.1"/>
    <property type="molecule type" value="Genomic_DNA"/>
</dbReference>
<organism evidence="2 5">
    <name type="scientific">Vibrio anguillarum</name>
    <name type="common">Listonella anguillarum</name>
    <dbReference type="NCBI Taxonomy" id="55601"/>
    <lineage>
        <taxon>Bacteria</taxon>
        <taxon>Pseudomonadati</taxon>
        <taxon>Pseudomonadota</taxon>
        <taxon>Gammaproteobacteria</taxon>
        <taxon>Vibrionales</taxon>
        <taxon>Vibrionaceae</taxon>
        <taxon>Vibrio</taxon>
    </lineage>
</organism>
<dbReference type="Proteomes" id="UP000726136">
    <property type="component" value="Unassembled WGS sequence"/>
</dbReference>
<gene>
    <name evidence="1" type="ORF">DYL72_20175</name>
    <name evidence="2" type="ORF">EAY07_09775</name>
    <name evidence="3" type="ORF">EAY46_13035</name>
</gene>
<evidence type="ECO:0000313" key="5">
    <source>
        <dbReference type="Proteomes" id="UP000722957"/>
    </source>
</evidence>